<dbReference type="Proteomes" id="UP000770661">
    <property type="component" value="Unassembled WGS sequence"/>
</dbReference>
<sequence>MSTGPESEGKTQHFFQQAAGTARILLVSGGLRAGRIELCLTSTEGRLLIKVAERPTEVQAGSISRHSTWAQLQHVEKCYYAVSYSNNASLIIPGRKWKTTHRRSSGQGLDVTCEQRCFKINQRELGRAPELKFKSRRRADTRLLLHVHLSCSMNLVPCLLHHLQRIQNVMGPCLAWCHMIPSHLLPKVRDEENRHDSWISHTEIRCDTVMHSSCRGRDGHSSIVNMDQYIPVIALPRTWAAHWEVSPDSFEKLQEITLLTYLALMTDADGKLCCQLDASSPAPTAVMQAYCRCKCGVGHGDSLSALAYAMA</sequence>
<protein>
    <submittedName>
        <fullName evidence="1">Uncharacterized protein</fullName>
    </submittedName>
</protein>
<dbReference type="EMBL" id="JACEEZ010017882">
    <property type="protein sequence ID" value="KAG0717273.1"/>
    <property type="molecule type" value="Genomic_DNA"/>
</dbReference>
<dbReference type="AlphaFoldDB" id="A0A8J5C708"/>
<name>A0A8J5C708_CHIOP</name>
<evidence type="ECO:0000313" key="2">
    <source>
        <dbReference type="Proteomes" id="UP000770661"/>
    </source>
</evidence>
<reference evidence="1" key="1">
    <citation type="submission" date="2020-07" db="EMBL/GenBank/DDBJ databases">
        <title>The High-quality genome of the commercially important snow crab, Chionoecetes opilio.</title>
        <authorList>
            <person name="Jeong J.-H."/>
            <person name="Ryu S."/>
        </authorList>
    </citation>
    <scope>NUCLEOTIDE SEQUENCE</scope>
    <source>
        <strain evidence="1">MADBK_172401_WGS</strain>
        <tissue evidence="1">Digestive gland</tissue>
    </source>
</reference>
<keyword evidence="2" id="KW-1185">Reference proteome</keyword>
<accession>A0A8J5C708</accession>
<proteinExistence type="predicted"/>
<evidence type="ECO:0000313" key="1">
    <source>
        <dbReference type="EMBL" id="KAG0717273.1"/>
    </source>
</evidence>
<comment type="caution">
    <text evidence="1">The sequence shown here is derived from an EMBL/GenBank/DDBJ whole genome shotgun (WGS) entry which is preliminary data.</text>
</comment>
<gene>
    <name evidence="1" type="ORF">GWK47_054795</name>
</gene>
<organism evidence="1 2">
    <name type="scientific">Chionoecetes opilio</name>
    <name type="common">Atlantic snow crab</name>
    <name type="synonym">Cancer opilio</name>
    <dbReference type="NCBI Taxonomy" id="41210"/>
    <lineage>
        <taxon>Eukaryota</taxon>
        <taxon>Metazoa</taxon>
        <taxon>Ecdysozoa</taxon>
        <taxon>Arthropoda</taxon>
        <taxon>Crustacea</taxon>
        <taxon>Multicrustacea</taxon>
        <taxon>Malacostraca</taxon>
        <taxon>Eumalacostraca</taxon>
        <taxon>Eucarida</taxon>
        <taxon>Decapoda</taxon>
        <taxon>Pleocyemata</taxon>
        <taxon>Brachyura</taxon>
        <taxon>Eubrachyura</taxon>
        <taxon>Majoidea</taxon>
        <taxon>Majidae</taxon>
        <taxon>Chionoecetes</taxon>
    </lineage>
</organism>